<sequence length="135" mass="14007">MGKSRGERRVIFSSSGAIQTTSASHRRRLLTGTATRARATAPEPDAAAETPSVPGAVATGGAAAGAERHHADAMGEEAQGRALLRLSRALDSLGVLWVEKSGWNLGAVRSRVKGAPAALRDRLVRAGTIRVGIEC</sequence>
<protein>
    <submittedName>
        <fullName evidence="2">Uncharacterized protein</fullName>
    </submittedName>
</protein>
<dbReference type="Proteomes" id="UP001054889">
    <property type="component" value="Unassembled WGS sequence"/>
</dbReference>
<dbReference type="AlphaFoldDB" id="A0AAV5EEL5"/>
<evidence type="ECO:0000313" key="3">
    <source>
        <dbReference type="Proteomes" id="UP001054889"/>
    </source>
</evidence>
<accession>A0AAV5EEL5</accession>
<feature type="region of interest" description="Disordered" evidence="1">
    <location>
        <begin position="1"/>
        <end position="74"/>
    </location>
</feature>
<reference evidence="2" key="2">
    <citation type="submission" date="2021-12" db="EMBL/GenBank/DDBJ databases">
        <title>Resequencing data analysis of finger millet.</title>
        <authorList>
            <person name="Hatakeyama M."/>
            <person name="Aluri S."/>
            <person name="Balachadran M.T."/>
            <person name="Sivarajan S.R."/>
            <person name="Poveda L."/>
            <person name="Shimizu-Inatsugi R."/>
            <person name="Schlapbach R."/>
            <person name="Sreeman S.M."/>
            <person name="Shimizu K.K."/>
        </authorList>
    </citation>
    <scope>NUCLEOTIDE SEQUENCE</scope>
</reference>
<organism evidence="2 3">
    <name type="scientific">Eleusine coracana subsp. coracana</name>
    <dbReference type="NCBI Taxonomy" id="191504"/>
    <lineage>
        <taxon>Eukaryota</taxon>
        <taxon>Viridiplantae</taxon>
        <taxon>Streptophyta</taxon>
        <taxon>Embryophyta</taxon>
        <taxon>Tracheophyta</taxon>
        <taxon>Spermatophyta</taxon>
        <taxon>Magnoliopsida</taxon>
        <taxon>Liliopsida</taxon>
        <taxon>Poales</taxon>
        <taxon>Poaceae</taxon>
        <taxon>PACMAD clade</taxon>
        <taxon>Chloridoideae</taxon>
        <taxon>Cynodonteae</taxon>
        <taxon>Eleusininae</taxon>
        <taxon>Eleusine</taxon>
    </lineage>
</organism>
<gene>
    <name evidence="2" type="primary">gb09066</name>
    <name evidence="2" type="ORF">PR202_gb09066</name>
</gene>
<evidence type="ECO:0000256" key="1">
    <source>
        <dbReference type="SAM" id="MobiDB-lite"/>
    </source>
</evidence>
<reference evidence="2" key="1">
    <citation type="journal article" date="2018" name="DNA Res.">
        <title>Multiple hybrid de novo genome assembly of finger millet, an orphan allotetraploid crop.</title>
        <authorList>
            <person name="Hatakeyama M."/>
            <person name="Aluri S."/>
            <person name="Balachadran M.T."/>
            <person name="Sivarajan S.R."/>
            <person name="Patrignani A."/>
            <person name="Gruter S."/>
            <person name="Poveda L."/>
            <person name="Shimizu-Inatsugi R."/>
            <person name="Baeten J."/>
            <person name="Francoijs K.J."/>
            <person name="Nataraja K.N."/>
            <person name="Reddy Y.A.N."/>
            <person name="Phadnis S."/>
            <person name="Ravikumar R.L."/>
            <person name="Schlapbach R."/>
            <person name="Sreeman S.M."/>
            <person name="Shimizu K.K."/>
        </authorList>
    </citation>
    <scope>NUCLEOTIDE SEQUENCE</scope>
</reference>
<dbReference type="EMBL" id="BQKI01000075">
    <property type="protein sequence ID" value="GJN21579.1"/>
    <property type="molecule type" value="Genomic_DNA"/>
</dbReference>
<feature type="compositionally biased region" description="Low complexity" evidence="1">
    <location>
        <begin position="30"/>
        <end position="65"/>
    </location>
</feature>
<feature type="compositionally biased region" description="Basic and acidic residues" evidence="1">
    <location>
        <begin position="1"/>
        <end position="10"/>
    </location>
</feature>
<comment type="caution">
    <text evidence="2">The sequence shown here is derived from an EMBL/GenBank/DDBJ whole genome shotgun (WGS) entry which is preliminary data.</text>
</comment>
<proteinExistence type="predicted"/>
<keyword evidence="3" id="KW-1185">Reference proteome</keyword>
<feature type="compositionally biased region" description="Polar residues" evidence="1">
    <location>
        <begin position="12"/>
        <end position="23"/>
    </location>
</feature>
<evidence type="ECO:0000313" key="2">
    <source>
        <dbReference type="EMBL" id="GJN21579.1"/>
    </source>
</evidence>
<name>A0AAV5EEL5_ELECO</name>